<evidence type="ECO:0000256" key="2">
    <source>
        <dbReference type="SAM" id="MobiDB-lite"/>
    </source>
</evidence>
<dbReference type="RefSeq" id="WP_371841126.1">
    <property type="nucleotide sequence ID" value="NZ_JBGMEK010000085.1"/>
</dbReference>
<reference evidence="3 4" key="1">
    <citation type="submission" date="2024-08" db="EMBL/GenBank/DDBJ databases">
        <authorList>
            <person name="Ishaq N."/>
        </authorList>
    </citation>
    <scope>NUCLEOTIDE SEQUENCE [LARGE SCALE GENOMIC DNA]</scope>
    <source>
        <strain evidence="3 4">DSM 18651</strain>
    </source>
</reference>
<dbReference type="InterPro" id="IPR036107">
    <property type="entry name" value="CsrA_sf"/>
</dbReference>
<keyword evidence="1" id="KW-0010">Activator</keyword>
<proteinExistence type="predicted"/>
<evidence type="ECO:0000313" key="4">
    <source>
        <dbReference type="Proteomes" id="UP001569428"/>
    </source>
</evidence>
<sequence length="56" mass="6174">MFNLKRRIGESLGVGTNVSVSLPEVKGRQVKIEIHAPNPYPSTTKKSPLTLKTNIK</sequence>
<feature type="region of interest" description="Disordered" evidence="2">
    <location>
        <begin position="36"/>
        <end position="56"/>
    </location>
</feature>
<comment type="caution">
    <text evidence="3">The sequence shown here is derived from an EMBL/GenBank/DDBJ whole genome shotgun (WGS) entry which is preliminary data.</text>
</comment>
<dbReference type="EMBL" id="JBGMEK010000085">
    <property type="protein sequence ID" value="MFA0813317.1"/>
    <property type="molecule type" value="Genomic_DNA"/>
</dbReference>
<dbReference type="Proteomes" id="UP001569428">
    <property type="component" value="Unassembled WGS sequence"/>
</dbReference>
<organism evidence="3 4">
    <name type="scientific">Microbulbifer epialgicus</name>
    <dbReference type="NCBI Taxonomy" id="393907"/>
    <lineage>
        <taxon>Bacteria</taxon>
        <taxon>Pseudomonadati</taxon>
        <taxon>Pseudomonadota</taxon>
        <taxon>Gammaproteobacteria</taxon>
        <taxon>Cellvibrionales</taxon>
        <taxon>Microbulbiferaceae</taxon>
        <taxon>Microbulbifer</taxon>
    </lineage>
</organism>
<dbReference type="InterPro" id="IPR003751">
    <property type="entry name" value="CsrA"/>
</dbReference>
<dbReference type="Gene3D" id="2.60.40.4380">
    <property type="entry name" value="Translational regulator CsrA"/>
    <property type="match status" value="1"/>
</dbReference>
<gene>
    <name evidence="3" type="ORF">ACCI49_20660</name>
</gene>
<dbReference type="Pfam" id="PF02599">
    <property type="entry name" value="CsrA"/>
    <property type="match status" value="1"/>
</dbReference>
<accession>A0ABV4P5M9</accession>
<name>A0ABV4P5M9_9GAMM</name>
<feature type="compositionally biased region" description="Low complexity" evidence="2">
    <location>
        <begin position="41"/>
        <end position="56"/>
    </location>
</feature>
<keyword evidence="4" id="KW-1185">Reference proteome</keyword>
<protein>
    <submittedName>
        <fullName evidence="3">Carbon storage regulator</fullName>
    </submittedName>
</protein>
<evidence type="ECO:0000256" key="1">
    <source>
        <dbReference type="ARBA" id="ARBA00023159"/>
    </source>
</evidence>
<dbReference type="SUPFAM" id="SSF117130">
    <property type="entry name" value="CsrA-like"/>
    <property type="match status" value="1"/>
</dbReference>
<evidence type="ECO:0000313" key="3">
    <source>
        <dbReference type="EMBL" id="MFA0813317.1"/>
    </source>
</evidence>